<dbReference type="RefSeq" id="WP_038030561.1">
    <property type="nucleotide sequence ID" value="NZ_DAHVNI010000056.1"/>
</dbReference>
<dbReference type="EMBL" id="PELR01000166">
    <property type="protein sequence ID" value="RTH03796.1"/>
    <property type="molecule type" value="Genomic_DNA"/>
</dbReference>
<evidence type="ECO:0000313" key="15">
    <source>
        <dbReference type="Proteomes" id="UP000287306"/>
    </source>
</evidence>
<dbReference type="Proteomes" id="UP000286910">
    <property type="component" value="Unassembled WGS sequence"/>
</dbReference>
<evidence type="ECO:0000313" key="5">
    <source>
        <dbReference type="EMBL" id="RTH33429.1"/>
    </source>
</evidence>
<evidence type="ECO:0000313" key="14">
    <source>
        <dbReference type="Proteomes" id="UP000287173"/>
    </source>
</evidence>
<dbReference type="EMBL" id="PEML01000275">
    <property type="protein sequence ID" value="RTI06320.1"/>
    <property type="molecule type" value="Genomic_DNA"/>
</dbReference>
<dbReference type="EMBL" id="PEMW01000288">
    <property type="protein sequence ID" value="RTI52984.1"/>
    <property type="molecule type" value="Genomic_DNA"/>
</dbReference>
<dbReference type="Proteomes" id="UP000286928">
    <property type="component" value="Unassembled WGS sequence"/>
</dbReference>
<evidence type="ECO:0000313" key="10">
    <source>
        <dbReference type="Proteomes" id="UP000286734"/>
    </source>
</evidence>
<gene>
    <name evidence="9" type="ORF">CSW14_08585</name>
    <name evidence="7" type="ORF">CSW25_09015</name>
    <name evidence="8" type="ORF">CSW27_02325</name>
    <name evidence="6" type="ORF">CSW30_13640</name>
    <name evidence="5" type="ORF">CSW33_04150</name>
    <name evidence="4" type="ORF">CSW38_06590</name>
    <name evidence="2" type="ORF">CSW45_06395</name>
    <name evidence="3" type="ORF">CSW47_07500</name>
</gene>
<evidence type="ECO:0000313" key="4">
    <source>
        <dbReference type="EMBL" id="RTH26088.1"/>
    </source>
</evidence>
<dbReference type="Proteomes" id="UP000287173">
    <property type="component" value="Unassembled WGS sequence"/>
</dbReference>
<evidence type="ECO:0000313" key="3">
    <source>
        <dbReference type="EMBL" id="RTH04025.1"/>
    </source>
</evidence>
<evidence type="ECO:0000313" key="12">
    <source>
        <dbReference type="Proteomes" id="UP000286928"/>
    </source>
</evidence>
<dbReference type="EMBL" id="PELY01000177">
    <property type="protein sequence ID" value="RTH26088.1"/>
    <property type="molecule type" value="Genomic_DNA"/>
</dbReference>
<evidence type="ECO:0000313" key="17">
    <source>
        <dbReference type="Proteomes" id="UP000287962"/>
    </source>
</evidence>
<dbReference type="EMBL" id="PEMD01000099">
    <property type="protein sequence ID" value="RTH33429.1"/>
    <property type="molecule type" value="Genomic_DNA"/>
</dbReference>
<evidence type="ECO:0000313" key="9">
    <source>
        <dbReference type="EMBL" id="RTI52984.1"/>
    </source>
</evidence>
<evidence type="ECO:0000313" key="6">
    <source>
        <dbReference type="EMBL" id="RTI04284.1"/>
    </source>
</evidence>
<evidence type="ECO:0000313" key="2">
    <source>
        <dbReference type="EMBL" id="RTH03796.1"/>
    </source>
</evidence>
<organism evidence="8 13">
    <name type="scientific">Thermus scotoductus</name>
    <dbReference type="NCBI Taxonomy" id="37636"/>
    <lineage>
        <taxon>Bacteria</taxon>
        <taxon>Thermotogati</taxon>
        <taxon>Deinococcota</taxon>
        <taxon>Deinococci</taxon>
        <taxon>Thermales</taxon>
        <taxon>Thermaceae</taxon>
        <taxon>Thermus</taxon>
    </lineage>
</organism>
<dbReference type="EMBL" id="PEMJ01000047">
    <property type="protein sequence ID" value="RTI17116.1"/>
    <property type="molecule type" value="Genomic_DNA"/>
</dbReference>
<accession>A0A348XPL0</accession>
<reference evidence="10 11" key="2">
    <citation type="journal article" date="2019" name="Extremophiles">
        <title>Biogeography of thermophiles and predominance of Thermus scotoductus in domestic water heaters.</title>
        <authorList>
            <person name="Wilpiszeski R.L."/>
            <person name="Zhang Z."/>
            <person name="House C.H."/>
        </authorList>
    </citation>
    <scope>NUCLEOTIDE SEQUENCE [LARGE SCALE GENOMIC DNA]</scope>
    <source>
        <strain evidence="7 17">12_S12</strain>
        <strain evidence="8 13">14_S14</strain>
        <strain evidence="6 14">17_S17</strain>
        <strain evidence="9 16">1_S1</strain>
        <strain evidence="5 12">20_S20</strain>
        <strain evidence="4 15">25_S25</strain>
        <strain evidence="2 11">32_S32</strain>
        <strain evidence="3 10">34_S34</strain>
    </source>
</reference>
<evidence type="ECO:0000313" key="13">
    <source>
        <dbReference type="Proteomes" id="UP000287155"/>
    </source>
</evidence>
<dbReference type="Proteomes" id="UP000287467">
    <property type="component" value="Unassembled WGS sequence"/>
</dbReference>
<dbReference type="EMBL" id="PEMG01000462">
    <property type="protein sequence ID" value="RTI04284.1"/>
    <property type="molecule type" value="Genomic_DNA"/>
</dbReference>
<feature type="transmembrane region" description="Helical" evidence="1">
    <location>
        <begin position="30"/>
        <end position="47"/>
    </location>
</feature>
<evidence type="ECO:0000313" key="16">
    <source>
        <dbReference type="Proteomes" id="UP000287467"/>
    </source>
</evidence>
<comment type="caution">
    <text evidence="8">The sequence shown here is derived from an EMBL/GenBank/DDBJ whole genome shotgun (WGS) entry which is preliminary data.</text>
</comment>
<evidence type="ECO:0000313" key="7">
    <source>
        <dbReference type="EMBL" id="RTI06320.1"/>
    </source>
</evidence>
<dbReference type="AlphaFoldDB" id="A0A348XPL0"/>
<proteinExistence type="predicted"/>
<keyword evidence="1" id="KW-1133">Transmembrane helix</keyword>
<keyword evidence="1" id="KW-0812">Transmembrane</keyword>
<dbReference type="Proteomes" id="UP000287155">
    <property type="component" value="Unassembled WGS sequence"/>
</dbReference>
<dbReference type="Proteomes" id="UP000286734">
    <property type="component" value="Unassembled WGS sequence"/>
</dbReference>
<sequence length="111" mass="12512">MRQHFLPFSGALALFLLVYAASRFALWGLVLAAFLAYLLYLGLLRWQGRLLAKGPSRVALERLAMREAWRKGGFLSPKDLGAFLPQDEAERLLEGLAARGLCRREGEGFRF</sequence>
<protein>
    <submittedName>
        <fullName evidence="8">Uncharacterized protein</fullName>
    </submittedName>
</protein>
<keyword evidence="1" id="KW-0472">Membrane</keyword>
<evidence type="ECO:0000313" key="8">
    <source>
        <dbReference type="EMBL" id="RTI17116.1"/>
    </source>
</evidence>
<keyword evidence="17" id="KW-1185">Reference proteome</keyword>
<evidence type="ECO:0000313" key="11">
    <source>
        <dbReference type="Proteomes" id="UP000286910"/>
    </source>
</evidence>
<name>A0A348XPL0_THESC</name>
<dbReference type="Proteomes" id="UP000287306">
    <property type="component" value="Unassembled WGS sequence"/>
</dbReference>
<dbReference type="Proteomes" id="UP000287962">
    <property type="component" value="Unassembled WGS sequence"/>
</dbReference>
<reference evidence="7" key="1">
    <citation type="submission" date="2017-10" db="EMBL/GenBank/DDBJ databases">
        <authorList>
            <person name="Wilpiszeski R.L."/>
            <person name="Zhidan Z."/>
            <person name="House C.H."/>
        </authorList>
    </citation>
    <scope>NUCLEOTIDE SEQUENCE</scope>
    <source>
        <strain evidence="7">12_S12</strain>
    </source>
</reference>
<evidence type="ECO:0000256" key="1">
    <source>
        <dbReference type="SAM" id="Phobius"/>
    </source>
</evidence>
<dbReference type="EMBL" id="PELP01000199">
    <property type="protein sequence ID" value="RTH04025.1"/>
    <property type="molecule type" value="Genomic_DNA"/>
</dbReference>